<evidence type="ECO:0000313" key="3">
    <source>
        <dbReference type="Proteomes" id="UP000321863"/>
    </source>
</evidence>
<organism evidence="2 3">
    <name type="scientific">Chryseobacterium hagamense</name>
    <dbReference type="NCBI Taxonomy" id="395935"/>
    <lineage>
        <taxon>Bacteria</taxon>
        <taxon>Pseudomonadati</taxon>
        <taxon>Bacteroidota</taxon>
        <taxon>Flavobacteriia</taxon>
        <taxon>Flavobacteriales</taxon>
        <taxon>Weeksellaceae</taxon>
        <taxon>Chryseobacterium group</taxon>
        <taxon>Chryseobacterium</taxon>
    </lineage>
</organism>
<dbReference type="Proteomes" id="UP000321863">
    <property type="component" value="Unassembled WGS sequence"/>
</dbReference>
<dbReference type="OrthoDB" id="1272129at2"/>
<dbReference type="RefSeq" id="WP_146939485.1">
    <property type="nucleotide sequence ID" value="NZ_BJYJ01000001.1"/>
</dbReference>
<keyword evidence="1" id="KW-1133">Transmembrane helix</keyword>
<feature type="transmembrane region" description="Helical" evidence="1">
    <location>
        <begin position="6"/>
        <end position="28"/>
    </location>
</feature>
<evidence type="ECO:0000256" key="1">
    <source>
        <dbReference type="SAM" id="Phobius"/>
    </source>
</evidence>
<gene>
    <name evidence="2" type="ORF">CHA01nite_03380</name>
</gene>
<comment type="caution">
    <text evidence="2">The sequence shown here is derived from an EMBL/GenBank/DDBJ whole genome shotgun (WGS) entry which is preliminary data.</text>
</comment>
<dbReference type="EMBL" id="BJYJ01000001">
    <property type="protein sequence ID" value="GEN74598.1"/>
    <property type="molecule type" value="Genomic_DNA"/>
</dbReference>
<protein>
    <submittedName>
        <fullName evidence="2">Uncharacterized protein</fullName>
    </submittedName>
</protein>
<keyword evidence="1" id="KW-0812">Transmembrane</keyword>
<name>A0A511YHE0_9FLAO</name>
<proteinExistence type="predicted"/>
<sequence length="160" mass="18679">MSINNLYLFTGGFILIFILGNFVSHLCYKRKHESLLKLFKGKDYILIRNTEISIEASGKPPYKNHMNKADVIFSGEYLLLVIRSQIFVQALPVLQISRIGNYEKFPYVWEELGYISKMKVKDQLRITGFSMRGPFRINYKIFINIKNAGFDLENDLKKDL</sequence>
<evidence type="ECO:0000313" key="2">
    <source>
        <dbReference type="EMBL" id="GEN74598.1"/>
    </source>
</evidence>
<keyword evidence="3" id="KW-1185">Reference proteome</keyword>
<reference evidence="2 3" key="1">
    <citation type="submission" date="2019-07" db="EMBL/GenBank/DDBJ databases">
        <title>Whole genome shotgun sequence of Chryseobacterium hagamense NBRC 105253.</title>
        <authorList>
            <person name="Hosoyama A."/>
            <person name="Uohara A."/>
            <person name="Ohji S."/>
            <person name="Ichikawa N."/>
        </authorList>
    </citation>
    <scope>NUCLEOTIDE SEQUENCE [LARGE SCALE GENOMIC DNA]</scope>
    <source>
        <strain evidence="2 3">NBRC 105253</strain>
    </source>
</reference>
<keyword evidence="1" id="KW-0472">Membrane</keyword>
<dbReference type="AlphaFoldDB" id="A0A511YHE0"/>
<accession>A0A511YHE0</accession>